<protein>
    <submittedName>
        <fullName evidence="1">Uncharacterized protein</fullName>
    </submittedName>
</protein>
<keyword evidence="2" id="KW-1185">Reference proteome</keyword>
<dbReference type="RefSeq" id="WP_254164051.1">
    <property type="nucleotide sequence ID" value="NZ_JAHESF010000013.1"/>
</dbReference>
<proteinExistence type="predicted"/>
<dbReference type="Proteomes" id="UP001319200">
    <property type="component" value="Unassembled WGS sequence"/>
</dbReference>
<gene>
    <name evidence="1" type="ORF">KK083_14825</name>
</gene>
<name>A0AAP2DMF0_9BACT</name>
<accession>A0AAP2DMF0</accession>
<organism evidence="1 2">
    <name type="scientific">Chryseosolibacter histidini</name>
    <dbReference type="NCBI Taxonomy" id="2782349"/>
    <lineage>
        <taxon>Bacteria</taxon>
        <taxon>Pseudomonadati</taxon>
        <taxon>Bacteroidota</taxon>
        <taxon>Cytophagia</taxon>
        <taxon>Cytophagales</taxon>
        <taxon>Chryseotaleaceae</taxon>
        <taxon>Chryseosolibacter</taxon>
    </lineage>
</organism>
<comment type="caution">
    <text evidence="1">The sequence shown here is derived from an EMBL/GenBank/DDBJ whole genome shotgun (WGS) entry which is preliminary data.</text>
</comment>
<sequence length="348" mass="38682">MEEVGIDDDVYTFYQPGRCSRRSQTKIAFFDGAFEWHDMLTFYAGYEFAEQETWSPRMELRTIDEKHRQFLSAGVARVMLPVTPGSEAKVLQLLDTPLANQETFFAKLEADADEANFAGELPDISANLLREILCERNDQYRLGAGSLRLNDADFTIIPEIAFERLTWVLDEKLDVGREVMIEGTQYIVKSISSPTQGTFTTGTGRVGVEVDYYLGAVPIGDSWIEYVPTPLVILGGQEYKLGGLSASECSSSTVAPDAGLEASVAQIARTLTAGPAVAENVVAHVATLSEIKRLEGEHQARIEQNLKDNHDSQLKVLDRSASRLKVVDDLLAKQRQLLEENSKRKKDK</sequence>
<reference evidence="1 2" key="1">
    <citation type="submission" date="2021-05" db="EMBL/GenBank/DDBJ databases">
        <title>A Polyphasic approach of four new species of the genus Ohtaekwangia: Ohtaekwangia histidinii sp. nov., Ohtaekwangia cretensis sp. nov., Ohtaekwangia indiensis sp. nov., Ohtaekwangia reichenbachii sp. nov. from diverse environment.</title>
        <authorList>
            <person name="Octaviana S."/>
        </authorList>
    </citation>
    <scope>NUCLEOTIDE SEQUENCE [LARGE SCALE GENOMIC DNA]</scope>
    <source>
        <strain evidence="1 2">PWU4</strain>
    </source>
</reference>
<evidence type="ECO:0000313" key="2">
    <source>
        <dbReference type="Proteomes" id="UP001319200"/>
    </source>
</evidence>
<dbReference type="AlphaFoldDB" id="A0AAP2DMF0"/>
<evidence type="ECO:0000313" key="1">
    <source>
        <dbReference type="EMBL" id="MBT1698164.1"/>
    </source>
</evidence>
<dbReference type="EMBL" id="JAHESF010000013">
    <property type="protein sequence ID" value="MBT1698164.1"/>
    <property type="molecule type" value="Genomic_DNA"/>
</dbReference>